<reference evidence="13 14" key="1">
    <citation type="journal article" date="2018" name="Genome Biol. Evol.">
        <title>Multiple Roots of Fruiting Body Formation in Amoebozoa.</title>
        <authorList>
            <person name="Hillmann F."/>
            <person name="Forbes G."/>
            <person name="Novohradska S."/>
            <person name="Ferling I."/>
            <person name="Riege K."/>
            <person name="Groth M."/>
            <person name="Westermann M."/>
            <person name="Marz M."/>
            <person name="Spaller T."/>
            <person name="Winckler T."/>
            <person name="Schaap P."/>
            <person name="Glockner G."/>
        </authorList>
    </citation>
    <scope>NUCLEOTIDE SEQUENCE [LARGE SCALE GENOMIC DNA]</scope>
    <source>
        <strain evidence="13 14">Jena</strain>
    </source>
</reference>
<dbReference type="PROSITE" id="PS50011">
    <property type="entry name" value="PROTEIN_KINASE_DOM"/>
    <property type="match status" value="1"/>
</dbReference>
<evidence type="ECO:0000256" key="9">
    <source>
        <dbReference type="PROSITE-ProRule" id="PRU10141"/>
    </source>
</evidence>
<dbReference type="CDD" id="cd00173">
    <property type="entry name" value="SH2"/>
    <property type="match status" value="1"/>
</dbReference>
<dbReference type="PANTHER" id="PTHR44329:SF298">
    <property type="entry name" value="MIXED LINEAGE KINASE DOMAIN-LIKE PROTEIN"/>
    <property type="match status" value="1"/>
</dbReference>
<dbReference type="Pfam" id="PF07714">
    <property type="entry name" value="PK_Tyr_Ser-Thr"/>
    <property type="match status" value="1"/>
</dbReference>
<evidence type="ECO:0000256" key="2">
    <source>
        <dbReference type="ARBA" id="ARBA00022679"/>
    </source>
</evidence>
<dbReference type="InterPro" id="IPR036860">
    <property type="entry name" value="SH2_dom_sf"/>
</dbReference>
<evidence type="ECO:0000313" key="13">
    <source>
        <dbReference type="EMBL" id="PRP88714.1"/>
    </source>
</evidence>
<keyword evidence="3 9" id="KW-0547">Nucleotide-binding</keyword>
<dbReference type="SUPFAM" id="SSF55550">
    <property type="entry name" value="SH2 domain"/>
    <property type="match status" value="1"/>
</dbReference>
<dbReference type="SMART" id="SM00220">
    <property type="entry name" value="S_TKc"/>
    <property type="match status" value="1"/>
</dbReference>
<feature type="domain" description="Protein kinase" evidence="12">
    <location>
        <begin position="97"/>
        <end position="353"/>
    </location>
</feature>
<keyword evidence="4" id="KW-0418">Kinase</keyword>
<dbReference type="SMART" id="SM00252">
    <property type="entry name" value="SH2"/>
    <property type="match status" value="1"/>
</dbReference>
<keyword evidence="8" id="KW-0727">SH2 domain</keyword>
<organism evidence="13 14">
    <name type="scientific">Planoprotostelium fungivorum</name>
    <dbReference type="NCBI Taxonomy" id="1890364"/>
    <lineage>
        <taxon>Eukaryota</taxon>
        <taxon>Amoebozoa</taxon>
        <taxon>Evosea</taxon>
        <taxon>Variosea</taxon>
        <taxon>Cavosteliida</taxon>
        <taxon>Cavosteliaceae</taxon>
        <taxon>Planoprotostelium</taxon>
    </lineage>
</organism>
<dbReference type="Gene3D" id="1.10.510.10">
    <property type="entry name" value="Transferase(Phosphotransferase) domain 1"/>
    <property type="match status" value="1"/>
</dbReference>
<keyword evidence="5 9" id="KW-0067">ATP-binding</keyword>
<keyword evidence="2" id="KW-0808">Transferase</keyword>
<dbReference type="Pfam" id="PF00017">
    <property type="entry name" value="SH2"/>
    <property type="match status" value="1"/>
</dbReference>
<sequence length="546" mass="62187">MDKAGPPRHLPLERSESTDVTDGSFKGGQKGEILLQNMMRDRKLSRGIGDRNLSAPLTPLMHSLNLSSGTPPSPRLGVRKSSLSEAPITIRASEIECQWDNPIGKGSFGSVYRGICRGQQVVVKKLTFTTKKLDQDFANEVSTMVKLRHPNVVLFMGACIEPDSKLIVMEYMIGGSVGDLITKCNSTGGQLAFELRIQFMRDCAKGMNWLHCSNPPILHLDLKLHNLLIDEHYVTADFGLSQVKTNMNMKGMTGTAPYMAPEMISGSFNEKSDVYSFGVMCWEIHFMDWAWVDADTSAQIHEAVQRGERPPMDTQAIGKKHHELISRCWDQDPKKRPSFSEILSNHDMEHIVMEHYISVDRNHMGYHMWLDQFLTRKTVTYDDFMNVFYRTMELPRPAHGTSEERVMGALLQQNPDDGKEGKEVGFYGDVDTKTAEKELRRYSKSPGTFLIRMSTSYPGNFTISVVTKDGKPRHFRIFHQTGQAYMRTTHNPNNTSYPTLRELIDKDREKMGIISPLPCLYEHLFNEHRNQNYNYDYEESGSQSYT</sequence>
<evidence type="ECO:0000256" key="6">
    <source>
        <dbReference type="ARBA" id="ARBA00023137"/>
    </source>
</evidence>
<dbReference type="InterPro" id="IPR017441">
    <property type="entry name" value="Protein_kinase_ATP_BS"/>
</dbReference>
<evidence type="ECO:0000256" key="5">
    <source>
        <dbReference type="ARBA" id="ARBA00022840"/>
    </source>
</evidence>
<evidence type="ECO:0000256" key="7">
    <source>
        <dbReference type="ARBA" id="ARBA00025089"/>
    </source>
</evidence>
<dbReference type="STRING" id="1890364.A0A2P6NXN0"/>
<evidence type="ECO:0000256" key="10">
    <source>
        <dbReference type="SAM" id="MobiDB-lite"/>
    </source>
</evidence>
<comment type="function">
    <text evidence="7">Required for proper chemotaxis and phagocytosis; proper spatiotemporal control of F-actin levels in chemotaxing cells. Negative regulator of the PI3K (phosphatidylinositol 3 kinase) pathway. Predominantly phosphorylates serines and threonines and tyrosines at a lower level.</text>
</comment>
<dbReference type="PRINTS" id="PR00109">
    <property type="entry name" value="TYRKINASE"/>
</dbReference>
<dbReference type="PROSITE" id="PS00107">
    <property type="entry name" value="PROTEIN_KINASE_ATP"/>
    <property type="match status" value="1"/>
</dbReference>
<dbReference type="GO" id="GO:0005524">
    <property type="term" value="F:ATP binding"/>
    <property type="evidence" value="ECO:0007669"/>
    <property type="project" value="UniProtKB-UniRule"/>
</dbReference>
<accession>A0A2P6NXN0</accession>
<dbReference type="FunFam" id="3.30.200.20:FF:000180">
    <property type="entry name" value="serine/threonine-protein kinase STY46-like"/>
    <property type="match status" value="1"/>
</dbReference>
<dbReference type="OrthoDB" id="774951at2759"/>
<keyword evidence="1" id="KW-0723">Serine/threonine-protein kinase</keyword>
<evidence type="ECO:0000256" key="8">
    <source>
        <dbReference type="PROSITE-ProRule" id="PRU00191"/>
    </source>
</evidence>
<feature type="region of interest" description="Disordered" evidence="10">
    <location>
        <begin position="1"/>
        <end position="31"/>
    </location>
</feature>
<evidence type="ECO:0000259" key="12">
    <source>
        <dbReference type="PROSITE" id="PS50011"/>
    </source>
</evidence>
<dbReference type="InterPro" id="IPR000719">
    <property type="entry name" value="Prot_kinase_dom"/>
</dbReference>
<dbReference type="Proteomes" id="UP000241769">
    <property type="component" value="Unassembled WGS sequence"/>
</dbReference>
<evidence type="ECO:0000259" key="11">
    <source>
        <dbReference type="PROSITE" id="PS50001"/>
    </source>
</evidence>
<dbReference type="InParanoid" id="A0A2P6NXN0"/>
<dbReference type="InterPro" id="IPR008271">
    <property type="entry name" value="Ser/Thr_kinase_AS"/>
</dbReference>
<keyword evidence="14" id="KW-1185">Reference proteome</keyword>
<dbReference type="SUPFAM" id="SSF56112">
    <property type="entry name" value="Protein kinase-like (PK-like)"/>
    <property type="match status" value="1"/>
</dbReference>
<dbReference type="InterPro" id="IPR011009">
    <property type="entry name" value="Kinase-like_dom_sf"/>
</dbReference>
<name>A0A2P6NXN0_9EUKA</name>
<dbReference type="PROSITE" id="PS50001">
    <property type="entry name" value="SH2"/>
    <property type="match status" value="1"/>
</dbReference>
<dbReference type="PROSITE" id="PS00108">
    <property type="entry name" value="PROTEIN_KINASE_ST"/>
    <property type="match status" value="1"/>
</dbReference>
<comment type="caution">
    <text evidence="13">The sequence shown here is derived from an EMBL/GenBank/DDBJ whole genome shotgun (WGS) entry which is preliminary data.</text>
</comment>
<dbReference type="InterPro" id="IPR000980">
    <property type="entry name" value="SH2"/>
</dbReference>
<feature type="domain" description="SH2" evidence="11">
    <location>
        <begin position="425"/>
        <end position="505"/>
    </location>
</feature>
<dbReference type="EMBL" id="MDYQ01000008">
    <property type="protein sequence ID" value="PRP88714.1"/>
    <property type="molecule type" value="Genomic_DNA"/>
</dbReference>
<dbReference type="InterPro" id="IPR001245">
    <property type="entry name" value="Ser-Thr/Tyr_kinase_cat_dom"/>
</dbReference>
<dbReference type="GO" id="GO:0004674">
    <property type="term" value="F:protein serine/threonine kinase activity"/>
    <property type="evidence" value="ECO:0007669"/>
    <property type="project" value="UniProtKB-KW"/>
</dbReference>
<evidence type="ECO:0000256" key="4">
    <source>
        <dbReference type="ARBA" id="ARBA00022777"/>
    </source>
</evidence>
<dbReference type="CDD" id="cd13999">
    <property type="entry name" value="STKc_MAP3K-like"/>
    <property type="match status" value="1"/>
</dbReference>
<evidence type="ECO:0000256" key="3">
    <source>
        <dbReference type="ARBA" id="ARBA00022741"/>
    </source>
</evidence>
<feature type="binding site" evidence="9">
    <location>
        <position position="125"/>
    </location>
    <ligand>
        <name>ATP</name>
        <dbReference type="ChEBI" id="CHEBI:30616"/>
    </ligand>
</feature>
<dbReference type="GO" id="GO:0004713">
    <property type="term" value="F:protein tyrosine kinase activity"/>
    <property type="evidence" value="ECO:0007669"/>
    <property type="project" value="UniProtKB-KW"/>
</dbReference>
<evidence type="ECO:0000313" key="14">
    <source>
        <dbReference type="Proteomes" id="UP000241769"/>
    </source>
</evidence>
<dbReference type="PANTHER" id="PTHR44329">
    <property type="entry name" value="SERINE/THREONINE-PROTEIN KINASE TNNI3K-RELATED"/>
    <property type="match status" value="1"/>
</dbReference>
<dbReference type="Gene3D" id="3.30.505.10">
    <property type="entry name" value="SH2 domain"/>
    <property type="match status" value="1"/>
</dbReference>
<gene>
    <name evidence="13" type="ORF">PROFUN_02810</name>
</gene>
<dbReference type="AlphaFoldDB" id="A0A2P6NXN0"/>
<proteinExistence type="predicted"/>
<feature type="compositionally biased region" description="Basic and acidic residues" evidence="10">
    <location>
        <begin position="1"/>
        <end position="17"/>
    </location>
</feature>
<keyword evidence="6" id="KW-0829">Tyrosine-protein kinase</keyword>
<dbReference type="InterPro" id="IPR051681">
    <property type="entry name" value="Ser/Thr_Kinases-Pseudokinases"/>
</dbReference>
<evidence type="ECO:0000256" key="1">
    <source>
        <dbReference type="ARBA" id="ARBA00022527"/>
    </source>
</evidence>
<protein>
    <submittedName>
        <fullName evidence="13">SH2 domain-containing protein</fullName>
    </submittedName>
</protein>